<feature type="transmembrane region" description="Helical" evidence="1">
    <location>
        <begin position="112"/>
        <end position="138"/>
    </location>
</feature>
<dbReference type="GO" id="GO:0005886">
    <property type="term" value="C:plasma membrane"/>
    <property type="evidence" value="ECO:0007669"/>
    <property type="project" value="TreeGrafter"/>
</dbReference>
<dbReference type="InterPro" id="IPR052937">
    <property type="entry name" value="Inner_membrane_protein"/>
</dbReference>
<dbReference type="EMBL" id="CP003218">
    <property type="protein sequence ID" value="AEX04965.1"/>
    <property type="molecule type" value="Genomic_DNA"/>
</dbReference>
<organism evidence="3 4">
    <name type="scientific">Klebsiella michiganensis (strain ATCC 8724 / DSM 4798 / JCM 20051 / NBRC 3318 / NRRL B-199 / KCTC 1686 / BUCSAV 143 / CCM 1901)</name>
    <dbReference type="NCBI Taxonomy" id="1006551"/>
    <lineage>
        <taxon>Bacteria</taxon>
        <taxon>Pseudomonadati</taxon>
        <taxon>Pseudomonadota</taxon>
        <taxon>Gammaproteobacteria</taxon>
        <taxon>Enterobacterales</taxon>
        <taxon>Enterobacteriaceae</taxon>
        <taxon>Klebsiella/Raoultella group</taxon>
        <taxon>Klebsiella</taxon>
    </lineage>
</organism>
<protein>
    <recommendedName>
        <fullName evidence="2">Inner membrane component domain-containing protein</fullName>
    </recommendedName>
</protein>
<dbReference type="HOGENOM" id="CLU_120384_0_0_6"/>
<evidence type="ECO:0000256" key="1">
    <source>
        <dbReference type="SAM" id="Phobius"/>
    </source>
</evidence>
<accession>A0A0H3HEU5</accession>
<dbReference type="Pfam" id="PF03733">
    <property type="entry name" value="YccF"/>
    <property type="match status" value="2"/>
</dbReference>
<evidence type="ECO:0000259" key="2">
    <source>
        <dbReference type="Pfam" id="PF03733"/>
    </source>
</evidence>
<keyword evidence="1" id="KW-0812">Transmembrane</keyword>
<proteinExistence type="predicted"/>
<dbReference type="NCBIfam" id="NF008739">
    <property type="entry name" value="PRK11770.1-1"/>
    <property type="match status" value="1"/>
</dbReference>
<evidence type="ECO:0000313" key="4">
    <source>
        <dbReference type="Proteomes" id="UP000007843"/>
    </source>
</evidence>
<feature type="domain" description="Inner membrane component" evidence="2">
    <location>
        <begin position="109"/>
        <end position="159"/>
    </location>
</feature>
<feature type="domain" description="Inner membrane component" evidence="2">
    <location>
        <begin position="36"/>
        <end position="85"/>
    </location>
</feature>
<gene>
    <name evidence="3" type="ordered locus">KOX_16215</name>
</gene>
<evidence type="ECO:0000313" key="3">
    <source>
        <dbReference type="EMBL" id="AEX04965.1"/>
    </source>
</evidence>
<reference evidence="3 4" key="1">
    <citation type="journal article" date="2012" name="J. Bacteriol.">
        <title>Complete genome sequence of Klebsiella oxytoca KCTC 1686, used in production of 2,3-butanediol.</title>
        <authorList>
            <person name="Shin S.H."/>
            <person name="Kim S."/>
            <person name="Kim J.Y."/>
            <person name="Lee S."/>
            <person name="Um Y."/>
            <person name="Oh M.K."/>
            <person name="Kim Y.R."/>
            <person name="Lee J."/>
            <person name="Yang K.S."/>
        </authorList>
    </citation>
    <scope>NUCLEOTIDE SEQUENCE [LARGE SCALE GENOMIC DNA]</scope>
    <source>
        <strain evidence="4">ATCC 8724 / DSM 4798 / JCM 20051 / NBRC 3318 / NRRL B-199 / KCTC 1686</strain>
    </source>
</reference>
<dbReference type="KEGG" id="kox:KOX_16215"/>
<keyword evidence="1" id="KW-0472">Membrane</keyword>
<name>A0A0H3HEU5_KLEM8</name>
<keyword evidence="1" id="KW-1133">Transmembrane helix</keyword>
<dbReference type="AlphaFoldDB" id="A0A0H3HEU5"/>
<dbReference type="InterPro" id="IPR005185">
    <property type="entry name" value="YccF"/>
</dbReference>
<dbReference type="PANTHER" id="PTHR42903">
    <property type="entry name" value="INNER MEMBRANE PROTEIN YCCF"/>
    <property type="match status" value="1"/>
</dbReference>
<dbReference type="Proteomes" id="UP000007843">
    <property type="component" value="Chromosome"/>
</dbReference>
<dbReference type="PANTHER" id="PTHR42903:SF1">
    <property type="entry name" value="INNER MEMBRANE PROTEIN YCCF"/>
    <property type="match status" value="1"/>
</dbReference>
<sequence length="180" mass="20140">MFLSLTASDRVLQRKKRYNGRALLSTVLSRGFMRTVLNILNFILGGFATTLGWLLATLVSIVLIFTLPLTRSCWEITKLSLFPYGNEAVHVDELDPQGKNSLLNAGGTLLNILWFIFFGWWLCLMHIFCGIAQCLTIIGIPVGIANFKIAAIALWPVGRRVVSVETARAAREANARRRFQ</sequence>
<feature type="transmembrane region" description="Helical" evidence="1">
    <location>
        <begin position="39"/>
        <end position="65"/>
    </location>
</feature>